<proteinExistence type="predicted"/>
<evidence type="ECO:0000313" key="2">
    <source>
        <dbReference type="Proteomes" id="UP000190797"/>
    </source>
</evidence>
<dbReference type="EMBL" id="CP017717">
    <property type="protein sequence ID" value="AQZ63931.1"/>
    <property type="molecule type" value="Genomic_DNA"/>
</dbReference>
<accession>A0A1V0A144</accession>
<protein>
    <submittedName>
        <fullName evidence="1">Uncharacterized protein</fullName>
    </submittedName>
</protein>
<dbReference type="AlphaFoldDB" id="A0A1V0A144"/>
<gene>
    <name evidence="1" type="ORF">BKM31_22910</name>
</gene>
<dbReference type="RefSeq" id="WP_080040129.1">
    <property type="nucleotide sequence ID" value="NZ_CP017717.1"/>
</dbReference>
<dbReference type="STRING" id="1909395.BKM31_22910"/>
<sequence length="68" mass="7541">MSIAYRPEDTPDGRPAPTRRERLFRLQAEIDDLESAGLTWRAAACRAERDRLAARYAAAIRQGADPAG</sequence>
<dbReference type="Proteomes" id="UP000190797">
    <property type="component" value="Chromosome"/>
</dbReference>
<reference evidence="2" key="1">
    <citation type="journal article" date="2017" name="Med. Chem. Commun.">
        <title>Nonomuraea sp. ATCC 55076 harbours the largest actinomycete chromosome to date and the kistamicin biosynthetic gene cluster.</title>
        <authorList>
            <person name="Nazari B."/>
            <person name="Forneris C.C."/>
            <person name="Gibson M.I."/>
            <person name="Moon K."/>
            <person name="Schramma K.R."/>
            <person name="Seyedsayamdost M.R."/>
        </authorList>
    </citation>
    <scope>NUCLEOTIDE SEQUENCE [LARGE SCALE GENOMIC DNA]</scope>
    <source>
        <strain evidence="2">ATCC 55076</strain>
    </source>
</reference>
<name>A0A1V0A144_9ACTN</name>
<organism evidence="1 2">
    <name type="scientific">[Actinomadura] parvosata subsp. kistnae</name>
    <dbReference type="NCBI Taxonomy" id="1909395"/>
    <lineage>
        <taxon>Bacteria</taxon>
        <taxon>Bacillati</taxon>
        <taxon>Actinomycetota</taxon>
        <taxon>Actinomycetes</taxon>
        <taxon>Streptosporangiales</taxon>
        <taxon>Streptosporangiaceae</taxon>
        <taxon>Nonomuraea</taxon>
    </lineage>
</organism>
<keyword evidence="2" id="KW-1185">Reference proteome</keyword>
<dbReference type="KEGG" id="noa:BKM31_22910"/>
<evidence type="ECO:0000313" key="1">
    <source>
        <dbReference type="EMBL" id="AQZ63931.1"/>
    </source>
</evidence>